<evidence type="ECO:0000313" key="2">
    <source>
        <dbReference type="Proteomes" id="UP000321306"/>
    </source>
</evidence>
<reference evidence="1 2" key="1">
    <citation type="submission" date="2019-07" db="EMBL/GenBank/DDBJ databases">
        <title>Whole genome shotgun sequence of Deinococcus cellulosilyticus NBRC 106333.</title>
        <authorList>
            <person name="Hosoyama A."/>
            <person name="Uohara A."/>
            <person name="Ohji S."/>
            <person name="Ichikawa N."/>
        </authorList>
    </citation>
    <scope>NUCLEOTIDE SEQUENCE [LARGE SCALE GENOMIC DNA]</scope>
    <source>
        <strain evidence="1 2">NBRC 106333</strain>
    </source>
</reference>
<dbReference type="EMBL" id="BJXB01000059">
    <property type="protein sequence ID" value="GEM50112.1"/>
    <property type="molecule type" value="Genomic_DNA"/>
</dbReference>
<name>A0A511NBD0_DEIC1</name>
<evidence type="ECO:0000313" key="1">
    <source>
        <dbReference type="EMBL" id="GEM50112.1"/>
    </source>
</evidence>
<dbReference type="Proteomes" id="UP000321306">
    <property type="component" value="Unassembled WGS sequence"/>
</dbReference>
<sequence>MFLHKQWITMLCMSILPDWRIRELAQQGMIEPVNKHLVGRIQKGGDVGCDQKPSDTDLTEAGRVRRLNASRRLEHSSSARPSAFLF</sequence>
<gene>
    <name evidence="1" type="ORF">DC3_57470</name>
</gene>
<evidence type="ECO:0008006" key="3">
    <source>
        <dbReference type="Google" id="ProtNLM"/>
    </source>
</evidence>
<protein>
    <recommendedName>
        <fullName evidence="3">Transposase</fullName>
    </recommendedName>
</protein>
<proteinExistence type="predicted"/>
<organism evidence="1 2">
    <name type="scientific">Deinococcus cellulosilyticus (strain DSM 18568 / NBRC 106333 / KACC 11606 / 5516J-15)</name>
    <dbReference type="NCBI Taxonomy" id="1223518"/>
    <lineage>
        <taxon>Bacteria</taxon>
        <taxon>Thermotogati</taxon>
        <taxon>Deinococcota</taxon>
        <taxon>Deinococci</taxon>
        <taxon>Deinococcales</taxon>
        <taxon>Deinococcaceae</taxon>
        <taxon>Deinococcus</taxon>
    </lineage>
</organism>
<keyword evidence="2" id="KW-1185">Reference proteome</keyword>
<comment type="caution">
    <text evidence="1">The sequence shown here is derived from an EMBL/GenBank/DDBJ whole genome shotgun (WGS) entry which is preliminary data.</text>
</comment>
<accession>A0A511NBD0</accession>
<dbReference type="AlphaFoldDB" id="A0A511NBD0"/>